<dbReference type="PANTHER" id="PTHR48159">
    <property type="entry name" value="MULE DOMAIN-CONTAINING PROTEIN"/>
    <property type="match status" value="1"/>
</dbReference>
<reference evidence="3" key="4">
    <citation type="submission" date="2025-05" db="UniProtKB">
        <authorList>
            <consortium name="EnsemblFungi"/>
        </authorList>
    </citation>
    <scope>IDENTIFICATION</scope>
    <source>
        <strain evidence="3">isolate 1-1 / race 1 (BBBD)</strain>
    </source>
</reference>
<keyword evidence="4" id="KW-1185">Reference proteome</keyword>
<sequence length="408" mass="47418">MSWLRRDMDVFESLSAWNEELMEEQWNTFTQGIDDSADFIFALQSPWQREKMIEHGQGMIMLDSSTDNTLKNCFLSDDDDRQKVCLYTIIIRDPLVGKGLPIAWALTTPKAEKPIAKVLRWLRFSTGLIPRAVMSDYNLVVTDDVTEVYDDLGEQAPSHYWCLFQVLNAFKRQAKTFLLDLADEATDDFREIAYSVDPPEPLFSSFYSKWQAASPKFVHHVKTQWQNNLEKWAVFFRTSVYQGILTNNYTKAWRRVLTSGYITPWERRRIDEVVQTLVDHVHTSYRRTTIQVERGFQRQHTNQFQRIAKNIADSYTKASLELLGIGILKTHSHFFISSFTHPTLKAYTIPFHEGRDVYYHGRVTQCNCEHYLRFGSASTGEKPSFNSRGGDPQSFQKATSRSTSRPNR</sequence>
<evidence type="ECO:0008006" key="5">
    <source>
        <dbReference type="Google" id="ProtNLM"/>
    </source>
</evidence>
<evidence type="ECO:0000256" key="1">
    <source>
        <dbReference type="SAM" id="MobiDB-lite"/>
    </source>
</evidence>
<dbReference type="PANTHER" id="PTHR48159:SF1">
    <property type="entry name" value="MEMBRANE-ASSOCIATED GIANT PROTEIN ANTIGEN, PUTATIVE-RELATED"/>
    <property type="match status" value="1"/>
</dbReference>
<reference evidence="2" key="2">
    <citation type="submission" date="2016-05" db="EMBL/GenBank/DDBJ databases">
        <title>Comparative analysis highlights variable genome content of wheat rusts and divergence of the mating loci.</title>
        <authorList>
            <person name="Cuomo C.A."/>
            <person name="Bakkeren G."/>
            <person name="Szabo L."/>
            <person name="Khalil H."/>
            <person name="Joly D."/>
            <person name="Goldberg J."/>
            <person name="Young S."/>
            <person name="Zeng Q."/>
            <person name="Fellers J."/>
        </authorList>
    </citation>
    <scope>NUCLEOTIDE SEQUENCE [LARGE SCALE GENOMIC DNA]</scope>
    <source>
        <strain evidence="2">1-1 BBBD Race 1</strain>
    </source>
</reference>
<reference evidence="2" key="1">
    <citation type="submission" date="2009-11" db="EMBL/GenBank/DDBJ databases">
        <authorList>
            <consortium name="The Broad Institute Genome Sequencing Platform"/>
            <person name="Ward D."/>
            <person name="Feldgarden M."/>
            <person name="Earl A."/>
            <person name="Young S.K."/>
            <person name="Zeng Q."/>
            <person name="Koehrsen M."/>
            <person name="Alvarado L."/>
            <person name="Berlin A."/>
            <person name="Bochicchio J."/>
            <person name="Borenstein D."/>
            <person name="Chapman S.B."/>
            <person name="Chen Z."/>
            <person name="Engels R."/>
            <person name="Freedman E."/>
            <person name="Gellesch M."/>
            <person name="Goldberg J."/>
            <person name="Griggs A."/>
            <person name="Gujja S."/>
            <person name="Heilman E."/>
            <person name="Heiman D."/>
            <person name="Hepburn T."/>
            <person name="Howarth C."/>
            <person name="Jen D."/>
            <person name="Larson L."/>
            <person name="Lewis B."/>
            <person name="Mehta T."/>
            <person name="Park D."/>
            <person name="Pearson M."/>
            <person name="Roberts A."/>
            <person name="Saif S."/>
            <person name="Shea T."/>
            <person name="Shenoy N."/>
            <person name="Sisk P."/>
            <person name="Stolte C."/>
            <person name="Sykes S."/>
            <person name="Thomson T."/>
            <person name="Walk T."/>
            <person name="White J."/>
            <person name="Yandava C."/>
            <person name="Izard J."/>
            <person name="Baranova O.V."/>
            <person name="Blanton J.M."/>
            <person name="Tanner A.C."/>
            <person name="Dewhirst F.E."/>
            <person name="Haas B."/>
            <person name="Nusbaum C."/>
            <person name="Birren B."/>
        </authorList>
    </citation>
    <scope>NUCLEOTIDE SEQUENCE [LARGE SCALE GENOMIC DNA]</scope>
    <source>
        <strain evidence="2">1-1 BBBD Race 1</strain>
    </source>
</reference>
<dbReference type="EnsemblFungi" id="PTTG_01098-t43_1">
    <property type="protein sequence ID" value="PTTG_01098-t43_1-p1"/>
    <property type="gene ID" value="PTTG_01098"/>
</dbReference>
<organism evidence="2">
    <name type="scientific">Puccinia triticina (isolate 1-1 / race 1 (BBBD))</name>
    <name type="common">Brown leaf rust fungus</name>
    <dbReference type="NCBI Taxonomy" id="630390"/>
    <lineage>
        <taxon>Eukaryota</taxon>
        <taxon>Fungi</taxon>
        <taxon>Dikarya</taxon>
        <taxon>Basidiomycota</taxon>
        <taxon>Pucciniomycotina</taxon>
        <taxon>Pucciniomycetes</taxon>
        <taxon>Pucciniales</taxon>
        <taxon>Pucciniaceae</taxon>
        <taxon>Puccinia</taxon>
    </lineage>
</organism>
<dbReference type="OrthoDB" id="2505909at2759"/>
<evidence type="ECO:0000313" key="4">
    <source>
        <dbReference type="Proteomes" id="UP000005240"/>
    </source>
</evidence>
<dbReference type="AlphaFoldDB" id="A0A180GZJ6"/>
<reference evidence="3 4" key="3">
    <citation type="journal article" date="2017" name="G3 (Bethesda)">
        <title>Comparative analysis highlights variable genome content of wheat rusts and divergence of the mating loci.</title>
        <authorList>
            <person name="Cuomo C.A."/>
            <person name="Bakkeren G."/>
            <person name="Khalil H.B."/>
            <person name="Panwar V."/>
            <person name="Joly D."/>
            <person name="Linning R."/>
            <person name="Sakthikumar S."/>
            <person name="Song X."/>
            <person name="Adiconis X."/>
            <person name="Fan L."/>
            <person name="Goldberg J.M."/>
            <person name="Levin J.Z."/>
            <person name="Young S."/>
            <person name="Zeng Q."/>
            <person name="Anikster Y."/>
            <person name="Bruce M."/>
            <person name="Wang M."/>
            <person name="Yin C."/>
            <person name="McCallum B."/>
            <person name="Szabo L.J."/>
            <person name="Hulbert S."/>
            <person name="Chen X."/>
            <person name="Fellers J.P."/>
        </authorList>
    </citation>
    <scope>NUCLEOTIDE SEQUENCE</scope>
    <source>
        <strain evidence="4">Isolate 1-1 / race 1 (BBBD)</strain>
        <strain evidence="3">isolate 1-1 / race 1 (BBBD)</strain>
    </source>
</reference>
<dbReference type="Proteomes" id="UP000005240">
    <property type="component" value="Unassembled WGS sequence"/>
</dbReference>
<name>A0A180GZJ6_PUCT1</name>
<gene>
    <name evidence="2" type="ORF">PTTG_01098</name>
</gene>
<dbReference type="VEuPathDB" id="FungiDB:PTTG_01098"/>
<protein>
    <recommendedName>
        <fullName evidence="5">MULE transposase domain-containing protein</fullName>
    </recommendedName>
</protein>
<evidence type="ECO:0000313" key="2">
    <source>
        <dbReference type="EMBL" id="OAV97748.1"/>
    </source>
</evidence>
<accession>A0A180GZJ6</accession>
<feature type="region of interest" description="Disordered" evidence="1">
    <location>
        <begin position="379"/>
        <end position="408"/>
    </location>
</feature>
<proteinExistence type="predicted"/>
<evidence type="ECO:0000313" key="3">
    <source>
        <dbReference type="EnsemblFungi" id="PTTG_01098-t43_1-p1"/>
    </source>
</evidence>
<dbReference type="EMBL" id="ADAS02000011">
    <property type="protein sequence ID" value="OAV97748.1"/>
    <property type="molecule type" value="Genomic_DNA"/>
</dbReference>